<name>A0ABV3VIP2_9MYCO</name>
<feature type="domain" description="DUF4326" evidence="1">
    <location>
        <begin position="14"/>
        <end position="131"/>
    </location>
</feature>
<reference evidence="2 3" key="1">
    <citation type="submission" date="2024-04" db="EMBL/GenBank/DDBJ databases">
        <title>Genomic Markers of Mycobacteria.</title>
        <authorList>
            <person name="Soliman M.S."/>
            <person name="Elkholy A."/>
            <person name="Soliman N.S."/>
            <person name="Abbas A."/>
            <person name="Khayrat S."/>
            <person name="Shawky S."/>
        </authorList>
    </citation>
    <scope>NUCLEOTIDE SEQUENCE [LARGE SCALE GENOMIC DNA]</scope>
    <source>
        <strain evidence="2 3">Egy-CU-AM5</strain>
    </source>
</reference>
<dbReference type="InterPro" id="IPR025475">
    <property type="entry name" value="DUF4326"/>
</dbReference>
<dbReference type="EMBL" id="JBDLOU010000058">
    <property type="protein sequence ID" value="MEX3741074.1"/>
    <property type="molecule type" value="Genomic_DNA"/>
</dbReference>
<dbReference type="Pfam" id="PF14216">
    <property type="entry name" value="DUF4326"/>
    <property type="match status" value="1"/>
</dbReference>
<sequence>MPERVQRKRRAGEPGMPPGAIYVGRPSKWGNPIRITPERGRYCTMYRVHGSPLDSGPNGGPSYADMETARYFAAKAFEWDLLNGRYRDYPSVDEIRAELAGHDLACWCPPRRVYRNGTLGDFNCHADVLLELANA</sequence>
<gene>
    <name evidence="2" type="ORF">ABFW12_22870</name>
</gene>
<evidence type="ECO:0000313" key="2">
    <source>
        <dbReference type="EMBL" id="MEX3741074.1"/>
    </source>
</evidence>
<protein>
    <submittedName>
        <fullName evidence="2">DUF4326 domain-containing protein</fullName>
    </submittedName>
</protein>
<keyword evidence="3" id="KW-1185">Reference proteome</keyword>
<evidence type="ECO:0000259" key="1">
    <source>
        <dbReference type="Pfam" id="PF14216"/>
    </source>
</evidence>
<accession>A0ABV3VIP2</accession>
<evidence type="ECO:0000313" key="3">
    <source>
        <dbReference type="Proteomes" id="UP001558474"/>
    </source>
</evidence>
<dbReference type="Proteomes" id="UP001558474">
    <property type="component" value="Unassembled WGS sequence"/>
</dbReference>
<dbReference type="RefSeq" id="WP_368573773.1">
    <property type="nucleotide sequence ID" value="NZ_JBDLOU010000058.1"/>
</dbReference>
<proteinExistence type="predicted"/>
<comment type="caution">
    <text evidence="2">The sequence shown here is derived from an EMBL/GenBank/DDBJ whole genome shotgun (WGS) entry which is preliminary data.</text>
</comment>
<organism evidence="2 3">
    <name type="scientific">Mycolicibacterium porcinum</name>
    <dbReference type="NCBI Taxonomy" id="39693"/>
    <lineage>
        <taxon>Bacteria</taxon>
        <taxon>Bacillati</taxon>
        <taxon>Actinomycetota</taxon>
        <taxon>Actinomycetes</taxon>
        <taxon>Mycobacteriales</taxon>
        <taxon>Mycobacteriaceae</taxon>
        <taxon>Mycolicibacterium</taxon>
    </lineage>
</organism>